<dbReference type="SUPFAM" id="SSF54791">
    <property type="entry name" value="Eukaryotic type KH-domain (KH-domain type I)"/>
    <property type="match status" value="3"/>
</dbReference>
<reference evidence="6" key="1">
    <citation type="journal article" date="2016" name="G3 (Bethesda)">
        <title>First Draft Assembly and Annotation of the Genome of a California Endemic Oak Quercus lobata Nee (Fagaceae).</title>
        <authorList>
            <person name="Sork V.L."/>
            <person name="Fitz-Gibbon S.T."/>
            <person name="Puiu D."/>
            <person name="Crepeau M."/>
            <person name="Gugger P.F."/>
            <person name="Sherman R."/>
            <person name="Stevens K."/>
            <person name="Langley C.H."/>
            <person name="Pellegrini M."/>
            <person name="Salzberg S.L."/>
        </authorList>
    </citation>
    <scope>NUCLEOTIDE SEQUENCE [LARGE SCALE GENOMIC DNA]</scope>
    <source>
        <strain evidence="6">cv. SW786</strain>
    </source>
</reference>
<evidence type="ECO:0000313" key="6">
    <source>
        <dbReference type="Proteomes" id="UP000594261"/>
    </source>
</evidence>
<dbReference type="Gramene" id="QL02p052266:mrna">
    <property type="protein sequence ID" value="QL02p052266:mrna"/>
    <property type="gene ID" value="QL02p052266"/>
</dbReference>
<feature type="compositionally biased region" description="Gly residues" evidence="3">
    <location>
        <begin position="588"/>
        <end position="603"/>
    </location>
</feature>
<name>A0A7N2KWC1_QUELO</name>
<evidence type="ECO:0000256" key="1">
    <source>
        <dbReference type="ARBA" id="ARBA00022737"/>
    </source>
</evidence>
<evidence type="ECO:0000256" key="3">
    <source>
        <dbReference type="SAM" id="MobiDB-lite"/>
    </source>
</evidence>
<dbReference type="Pfam" id="PF00013">
    <property type="entry name" value="KH_1"/>
    <property type="match status" value="3"/>
</dbReference>
<feature type="domain" description="K Homology" evidence="4">
    <location>
        <begin position="403"/>
        <end position="473"/>
    </location>
</feature>
<protein>
    <recommendedName>
        <fullName evidence="4">K Homology domain-containing protein</fullName>
    </recommendedName>
</protein>
<dbReference type="Gene3D" id="3.30.1370.10">
    <property type="entry name" value="K Homology domain, type 1"/>
    <property type="match status" value="1"/>
</dbReference>
<dbReference type="PROSITE" id="PS50084">
    <property type="entry name" value="KH_TYPE_1"/>
    <property type="match status" value="3"/>
</dbReference>
<dbReference type="InterPro" id="IPR036612">
    <property type="entry name" value="KH_dom_type_1_sf"/>
</dbReference>
<feature type="compositionally biased region" description="Low complexity" evidence="3">
    <location>
        <begin position="744"/>
        <end position="758"/>
    </location>
</feature>
<evidence type="ECO:0000313" key="5">
    <source>
        <dbReference type="EnsemblPlants" id="QL02p052266:mrna"/>
    </source>
</evidence>
<dbReference type="InterPro" id="IPR026960">
    <property type="entry name" value="RVT-Znf"/>
</dbReference>
<feature type="region of interest" description="Disordered" evidence="3">
    <location>
        <begin position="571"/>
        <end position="605"/>
    </location>
</feature>
<evidence type="ECO:0000256" key="2">
    <source>
        <dbReference type="PROSITE-ProRule" id="PRU00117"/>
    </source>
</evidence>
<dbReference type="EnsemblPlants" id="QL02p052266:mrna">
    <property type="protein sequence ID" value="QL02p052266:mrna"/>
    <property type="gene ID" value="QL02p052266"/>
</dbReference>
<organism evidence="5 6">
    <name type="scientific">Quercus lobata</name>
    <name type="common">Valley oak</name>
    <dbReference type="NCBI Taxonomy" id="97700"/>
    <lineage>
        <taxon>Eukaryota</taxon>
        <taxon>Viridiplantae</taxon>
        <taxon>Streptophyta</taxon>
        <taxon>Embryophyta</taxon>
        <taxon>Tracheophyta</taxon>
        <taxon>Spermatophyta</taxon>
        <taxon>Magnoliopsida</taxon>
        <taxon>eudicotyledons</taxon>
        <taxon>Gunneridae</taxon>
        <taxon>Pentapetalae</taxon>
        <taxon>rosids</taxon>
        <taxon>fabids</taxon>
        <taxon>Fagales</taxon>
        <taxon>Fagaceae</taxon>
        <taxon>Quercus</taxon>
    </lineage>
</organism>
<keyword evidence="6" id="KW-1185">Reference proteome</keyword>
<dbReference type="AlphaFoldDB" id="A0A7N2KWC1"/>
<feature type="domain" description="K Homology" evidence="4">
    <location>
        <begin position="485"/>
        <end position="560"/>
    </location>
</feature>
<proteinExistence type="predicted"/>
<dbReference type="InterPro" id="IPR004087">
    <property type="entry name" value="KH_dom"/>
</dbReference>
<dbReference type="SMART" id="SM00322">
    <property type="entry name" value="KH"/>
    <property type="match status" value="3"/>
</dbReference>
<dbReference type="CDD" id="cd22460">
    <property type="entry name" value="KH-I_PEPPER_rpt2_like"/>
    <property type="match status" value="1"/>
</dbReference>
<feature type="region of interest" description="Disordered" evidence="3">
    <location>
        <begin position="740"/>
        <end position="764"/>
    </location>
</feature>
<reference evidence="5" key="2">
    <citation type="submission" date="2021-01" db="UniProtKB">
        <authorList>
            <consortium name="EnsemblPlants"/>
        </authorList>
    </citation>
    <scope>IDENTIFICATION</scope>
</reference>
<dbReference type="PANTHER" id="PTHR10288">
    <property type="entry name" value="KH DOMAIN CONTAINING RNA BINDING PROTEIN"/>
    <property type="match status" value="1"/>
</dbReference>
<keyword evidence="1" id="KW-0677">Repeat</keyword>
<dbReference type="Pfam" id="PF13966">
    <property type="entry name" value="zf-RVT"/>
    <property type="match status" value="1"/>
</dbReference>
<dbReference type="GO" id="GO:0003723">
    <property type="term" value="F:RNA binding"/>
    <property type="evidence" value="ECO:0007669"/>
    <property type="project" value="UniProtKB-UniRule"/>
</dbReference>
<feature type="domain" description="K Homology" evidence="4">
    <location>
        <begin position="634"/>
        <end position="704"/>
    </location>
</feature>
<dbReference type="InterPro" id="IPR004088">
    <property type="entry name" value="KH_dom_type_1"/>
</dbReference>
<keyword evidence="2" id="KW-0694">RNA-binding</keyword>
<sequence>MLERSGFCAKWRQLIFFCLSTTRFSILINGSPCGFFGSSRGLRQGDPLSPLFVLVMEALGRMLIKQFMKDTCQDLVWVTWREDLVLGLKINLGKSKLVSVGVVHNIDLLLNVLGCKQDTLPMKYLGLPLGAKFKDKTIWNPILEKMERRLAGWKCLVKLWQDCWCGETSLAVSYLDLFRFCRNKEASVAELMKSYNGVLFWDVSFFRGVHAWELEAMLGFMETIYGSSIRGFGEDKMCWLPSKDKGFMVNAYYRILVGPIIYGFPWKSIWKQKIPSRVAFFVWTAALGKCLMIDNLRKRKISGKRDVAKKALYDVSTLLHQNPRKDKPPLTFPMPFGGQGFHPPGAPLPNMLPPGNPMWSHWNSDSHGVPPMPWMGGYGNRPSEFVPGGFNGVPPGPVAEASAEFFMKILCSAGKIGGVIGKGGFNVRQLQQETGAGIYVQEASTNSDERVIRVSAFEAIWNQRSQTIEAILQLQNKVSEYSEKGNIITRLLVPSSKVGCILGQGGHVINEMRKRTQADIRVFSKDDKPKCAAEDEELVQVSGNFGVAKDALAEIASRLRVRTLRDANAAAESAPVGPSQGLRPAGSIPGGGLPQSGTMGAGSSGRYDPLKVEGYEYEPQSYPVPRAATGYPNVNSASDVKIPSSAVSSVIGSGGSNISNVGEVVGARVKLQNSHAGGFGCAVDIRGSSEHLNAAQSILQAFMASGGQNVNSQNYQNMNAQQGSYQNMNAQQSYQGSYQNMNAQQSPYQSSGQQGSYPNINVPQGAYHNISAQQSYQY</sequence>
<dbReference type="Proteomes" id="UP000594261">
    <property type="component" value="Chromosome 2"/>
</dbReference>
<dbReference type="InParanoid" id="A0A7N2KWC1"/>
<dbReference type="Gene3D" id="3.30.310.210">
    <property type="match status" value="1"/>
</dbReference>
<evidence type="ECO:0000259" key="4">
    <source>
        <dbReference type="SMART" id="SM00322"/>
    </source>
</evidence>
<accession>A0A7N2KWC1</accession>